<evidence type="ECO:0000256" key="9">
    <source>
        <dbReference type="ARBA" id="ARBA00023121"/>
    </source>
</evidence>
<feature type="region of interest" description="Disordered" evidence="14">
    <location>
        <begin position="1"/>
        <end position="24"/>
    </location>
</feature>
<dbReference type="Proteomes" id="UP000838412">
    <property type="component" value="Chromosome 4"/>
</dbReference>
<dbReference type="GO" id="GO:0005759">
    <property type="term" value="C:mitochondrial matrix"/>
    <property type="evidence" value="ECO:0007669"/>
    <property type="project" value="UniProtKB-SubCell"/>
</dbReference>
<keyword evidence="8 13" id="KW-0175">Coiled coil</keyword>
<dbReference type="PANTHER" id="PTHR21771">
    <property type="entry name" value="MITOCHONDRIA-EATING PROTEIN-RELATED"/>
    <property type="match status" value="1"/>
</dbReference>
<dbReference type="GO" id="GO:0035695">
    <property type="term" value="P:mitophagy by internal vacuole formation"/>
    <property type="evidence" value="ECO:0007669"/>
    <property type="project" value="TreeGrafter"/>
</dbReference>
<feature type="domain" description="Mitochondria-eating protein C-terminal" evidence="15">
    <location>
        <begin position="98"/>
        <end position="332"/>
    </location>
</feature>
<keyword evidence="6" id="KW-0963">Cytoplasm</keyword>
<reference evidence="16" key="1">
    <citation type="submission" date="2022-01" db="EMBL/GenBank/DDBJ databases">
        <authorList>
            <person name="Braso-Vives M."/>
        </authorList>
    </citation>
    <scope>NUCLEOTIDE SEQUENCE</scope>
</reference>
<sequence length="338" mass="38124">MAGVAGPGHAQRAHEMANPGEQDPRHVLPIKMKEFVASLGSDLTWAVDSWSRDMSHLLSENARLSAELRDLKERTASVASERAVRDPQKVEDITDPNRPTRIKQVYKEFTDGDRMDAVDALGKVFPDKQANHRLVCEIFEVAFKAATMAINTVREQLPRTLVNPASLHTSQQPVIQEQNLKKEGKEPVEFCFKYSTIPDSETHHRDADIKNITDTISDYLKRTSSSVDITAMKQNVLSSLESRYPGTEKRSLLRKKLKLVPSFISECCKLAWQLVVQTPSMHIQYNEKKFDPVKHELPSTRKAPTSDRISHYVWPTLLNKLNGTVLCKGVVVIVDSEV</sequence>
<feature type="coiled-coil region" evidence="13">
    <location>
        <begin position="54"/>
        <end position="81"/>
    </location>
</feature>
<gene>
    <name evidence="16" type="primary">Hypp2679</name>
    <name evidence="16" type="ORF">BLAG_LOCUS18072</name>
</gene>
<dbReference type="Pfam" id="PF16026">
    <property type="entry name" value="MIEAP"/>
    <property type="match status" value="1"/>
</dbReference>
<dbReference type="GO" id="GO:0035694">
    <property type="term" value="P:mitochondrial protein catabolic process"/>
    <property type="evidence" value="ECO:0007669"/>
    <property type="project" value="InterPro"/>
</dbReference>
<dbReference type="GO" id="GO:0005741">
    <property type="term" value="C:mitochondrial outer membrane"/>
    <property type="evidence" value="ECO:0007669"/>
    <property type="project" value="UniProtKB-SubCell"/>
</dbReference>
<evidence type="ECO:0000256" key="5">
    <source>
        <dbReference type="ARBA" id="ARBA00019863"/>
    </source>
</evidence>
<keyword evidence="7" id="KW-1000">Mitochondrion outer membrane</keyword>
<dbReference type="OrthoDB" id="6148910at2759"/>
<accession>A0A8J9ZTL0</accession>
<evidence type="ECO:0000256" key="4">
    <source>
        <dbReference type="ARBA" id="ARBA00008233"/>
    </source>
</evidence>
<keyword evidence="10" id="KW-0496">Mitochondrion</keyword>
<dbReference type="EMBL" id="OV696689">
    <property type="protein sequence ID" value="CAH1263360.1"/>
    <property type="molecule type" value="Genomic_DNA"/>
</dbReference>
<keyword evidence="11" id="KW-0472">Membrane</keyword>
<evidence type="ECO:0000256" key="1">
    <source>
        <dbReference type="ARBA" id="ARBA00004294"/>
    </source>
</evidence>
<dbReference type="AlphaFoldDB" id="A0A8J9ZTL0"/>
<evidence type="ECO:0000256" key="11">
    <source>
        <dbReference type="ARBA" id="ARBA00023136"/>
    </source>
</evidence>
<keyword evidence="17" id="KW-1185">Reference proteome</keyword>
<evidence type="ECO:0000256" key="13">
    <source>
        <dbReference type="SAM" id="Coils"/>
    </source>
</evidence>
<evidence type="ECO:0000256" key="14">
    <source>
        <dbReference type="SAM" id="MobiDB-lite"/>
    </source>
</evidence>
<evidence type="ECO:0000313" key="17">
    <source>
        <dbReference type="Proteomes" id="UP000838412"/>
    </source>
</evidence>
<comment type="subcellular location">
    <subcellularLocation>
        <location evidence="3">Cytoplasm</location>
    </subcellularLocation>
    <subcellularLocation>
        <location evidence="2">Mitochondrion matrix</location>
    </subcellularLocation>
    <subcellularLocation>
        <location evidence="1">Mitochondrion outer membrane</location>
    </subcellularLocation>
</comment>
<evidence type="ECO:0000256" key="7">
    <source>
        <dbReference type="ARBA" id="ARBA00022787"/>
    </source>
</evidence>
<evidence type="ECO:0000256" key="8">
    <source>
        <dbReference type="ARBA" id="ARBA00023054"/>
    </source>
</evidence>
<dbReference type="GO" id="GO:0008289">
    <property type="term" value="F:lipid binding"/>
    <property type="evidence" value="ECO:0007669"/>
    <property type="project" value="UniProtKB-KW"/>
</dbReference>
<comment type="similarity">
    <text evidence="4">Belongs to the MIEAP family.</text>
</comment>
<evidence type="ECO:0000256" key="3">
    <source>
        <dbReference type="ARBA" id="ARBA00004496"/>
    </source>
</evidence>
<keyword evidence="9" id="KW-0446">Lipid-binding</keyword>
<evidence type="ECO:0000259" key="15">
    <source>
        <dbReference type="Pfam" id="PF16026"/>
    </source>
</evidence>
<evidence type="ECO:0000256" key="12">
    <source>
        <dbReference type="ARBA" id="ARBA00032687"/>
    </source>
</evidence>
<proteinExistence type="inferred from homology"/>
<evidence type="ECO:0000256" key="10">
    <source>
        <dbReference type="ARBA" id="ARBA00023128"/>
    </source>
</evidence>
<protein>
    <recommendedName>
        <fullName evidence="5">Mitochondria-eating protein</fullName>
    </recommendedName>
    <alternativeName>
        <fullName evidence="12">Spermatogenesis-associated protein 18</fullName>
    </alternativeName>
</protein>
<dbReference type="PANTHER" id="PTHR21771:SF1">
    <property type="entry name" value="MITOCHONDRIA-EATING PROTEIN"/>
    <property type="match status" value="1"/>
</dbReference>
<evidence type="ECO:0000313" key="16">
    <source>
        <dbReference type="EMBL" id="CAH1263360.1"/>
    </source>
</evidence>
<evidence type="ECO:0000256" key="6">
    <source>
        <dbReference type="ARBA" id="ARBA00022490"/>
    </source>
</evidence>
<dbReference type="InterPro" id="IPR031981">
    <property type="entry name" value="MIEAP_C"/>
</dbReference>
<name>A0A8J9ZTL0_BRALA</name>
<organism evidence="16 17">
    <name type="scientific">Branchiostoma lanceolatum</name>
    <name type="common">Common lancelet</name>
    <name type="synonym">Amphioxus lanceolatum</name>
    <dbReference type="NCBI Taxonomy" id="7740"/>
    <lineage>
        <taxon>Eukaryota</taxon>
        <taxon>Metazoa</taxon>
        <taxon>Chordata</taxon>
        <taxon>Cephalochordata</taxon>
        <taxon>Leptocardii</taxon>
        <taxon>Amphioxiformes</taxon>
        <taxon>Branchiostomatidae</taxon>
        <taxon>Branchiostoma</taxon>
    </lineage>
</organism>
<dbReference type="InterPro" id="IPR026169">
    <property type="entry name" value="MIEAP"/>
</dbReference>
<evidence type="ECO:0000256" key="2">
    <source>
        <dbReference type="ARBA" id="ARBA00004305"/>
    </source>
</evidence>